<comment type="caution">
    <text evidence="2">The sequence shown here is derived from an EMBL/GenBank/DDBJ whole genome shotgun (WGS) entry which is preliminary data.</text>
</comment>
<evidence type="ECO:0000313" key="2">
    <source>
        <dbReference type="EMBL" id="PTQ92976.1"/>
    </source>
</evidence>
<keyword evidence="3" id="KW-1185">Reference proteome</keyword>
<evidence type="ECO:0000259" key="1">
    <source>
        <dbReference type="Pfam" id="PF17293"/>
    </source>
</evidence>
<name>A0A2T5J566_9SPHI</name>
<dbReference type="Pfam" id="PF17293">
    <property type="entry name" value="Arm-DNA-bind_5"/>
    <property type="match status" value="1"/>
</dbReference>
<proteinExistence type="predicted"/>
<dbReference type="EMBL" id="QAOQ01000010">
    <property type="protein sequence ID" value="PTQ92976.1"/>
    <property type="molecule type" value="Genomic_DNA"/>
</dbReference>
<dbReference type="AlphaFoldDB" id="A0A2T5J566"/>
<dbReference type="Proteomes" id="UP000244168">
    <property type="component" value="Unassembled WGS sequence"/>
</dbReference>
<sequence length="136" mass="15405">MKTTQSFRIHFVVRAYKAKDGKAPLYVAVTVNKEKCLIGLKQNVDLKNWDADKGAPKGNRDQVREMTNYLEEVRLSLGNCYKELTMKGRLPTAAAVKNLYLGDDTAEGQTLAKLFAYHHETSQKALKWSTLKHYAV</sequence>
<accession>A0A2T5J566</accession>
<evidence type="ECO:0000313" key="3">
    <source>
        <dbReference type="Proteomes" id="UP000244168"/>
    </source>
</evidence>
<reference evidence="2 3" key="1">
    <citation type="submission" date="2018-04" db="EMBL/GenBank/DDBJ databases">
        <title>Genomic Encyclopedia of Archaeal and Bacterial Type Strains, Phase II (KMG-II): from individual species to whole genera.</title>
        <authorList>
            <person name="Goeker M."/>
        </authorList>
    </citation>
    <scope>NUCLEOTIDE SEQUENCE [LARGE SCALE GENOMIC DNA]</scope>
    <source>
        <strain evidence="2 3">DSM 26809</strain>
    </source>
</reference>
<organism evidence="2 3">
    <name type="scientific">Mucilaginibacter yixingensis</name>
    <dbReference type="NCBI Taxonomy" id="1295612"/>
    <lineage>
        <taxon>Bacteria</taxon>
        <taxon>Pseudomonadati</taxon>
        <taxon>Bacteroidota</taxon>
        <taxon>Sphingobacteriia</taxon>
        <taxon>Sphingobacteriales</taxon>
        <taxon>Sphingobacteriaceae</taxon>
        <taxon>Mucilaginibacter</taxon>
    </lineage>
</organism>
<protein>
    <submittedName>
        <fullName evidence="2">Integrase-like protein</fullName>
    </submittedName>
</protein>
<feature type="domain" description="Arm DNA-binding" evidence="1">
    <location>
        <begin position="12"/>
        <end position="95"/>
    </location>
</feature>
<gene>
    <name evidence="2" type="ORF">C8P68_110109</name>
</gene>
<dbReference type="OrthoDB" id="892893at2"/>
<dbReference type="RefSeq" id="WP_107831340.1">
    <property type="nucleotide sequence ID" value="NZ_CP160205.1"/>
</dbReference>
<dbReference type="InterPro" id="IPR035386">
    <property type="entry name" value="Arm-DNA-bind_5"/>
</dbReference>